<name>A0A4R4J608_9GAMM</name>
<organism evidence="1 2">
    <name type="scientific">Photorhabdus khanii subsp. guanajuatensis</name>
    <dbReference type="NCBI Taxonomy" id="2100166"/>
    <lineage>
        <taxon>Bacteria</taxon>
        <taxon>Pseudomonadati</taxon>
        <taxon>Pseudomonadota</taxon>
        <taxon>Gammaproteobacteria</taxon>
        <taxon>Enterobacterales</taxon>
        <taxon>Morganellaceae</taxon>
        <taxon>Photorhabdus</taxon>
    </lineage>
</organism>
<dbReference type="RefSeq" id="WP_132355564.1">
    <property type="nucleotide sequence ID" value="NZ_CAWOJO010000038.1"/>
</dbReference>
<dbReference type="EMBL" id="PUJY01000038">
    <property type="protein sequence ID" value="TDB49023.1"/>
    <property type="molecule type" value="Genomic_DNA"/>
</dbReference>
<gene>
    <name evidence="1" type="ORF">C5467_18010</name>
</gene>
<reference evidence="1 2" key="1">
    <citation type="journal article" date="2019" name="Int. J. Syst. Evol. Microbiol.">
        <title>Photorhabdus khanii subsp. guanajuatensis subsp. nov., isolated from Heterorhabditis atacamensis, and Photorhabdus luminescens subsp. mexicana subsp. nov., isolated from Heterorhabditis mexicana entomopathogenic nematodes.</title>
        <authorList>
            <person name="Machado R.A.R."/>
            <person name="Bruno P."/>
            <person name="Arce C.C.M."/>
            <person name="Liechti N."/>
            <person name="Kohler A."/>
            <person name="Bernal J."/>
            <person name="Bruggmann R."/>
            <person name="Turlings T.C.J."/>
        </authorList>
    </citation>
    <scope>NUCLEOTIDE SEQUENCE [LARGE SCALE GENOMIC DNA]</scope>
    <source>
        <strain evidence="1 2">MEX20-17</strain>
    </source>
</reference>
<dbReference type="Proteomes" id="UP000295598">
    <property type="component" value="Unassembled WGS sequence"/>
</dbReference>
<accession>A0A4R4J608</accession>
<proteinExistence type="predicted"/>
<sequence>MHFGMARASERFVSESLFTDCVHIPVSARVCALNLLTRMAYANDANGIGSYTVLPGTVPPEKI</sequence>
<evidence type="ECO:0000313" key="1">
    <source>
        <dbReference type="EMBL" id="TDB49023.1"/>
    </source>
</evidence>
<comment type="caution">
    <text evidence="1">The sequence shown here is derived from an EMBL/GenBank/DDBJ whole genome shotgun (WGS) entry which is preliminary data.</text>
</comment>
<evidence type="ECO:0000313" key="2">
    <source>
        <dbReference type="Proteomes" id="UP000295598"/>
    </source>
</evidence>
<protein>
    <submittedName>
        <fullName evidence="1">Uncharacterized protein</fullName>
    </submittedName>
</protein>
<dbReference type="AlphaFoldDB" id="A0A4R4J608"/>